<dbReference type="AlphaFoldDB" id="A0AAN8NWP8"/>
<feature type="transmembrane region" description="Helical" evidence="13">
    <location>
        <begin position="489"/>
        <end position="509"/>
    </location>
</feature>
<keyword evidence="8 13" id="KW-0472">Membrane</keyword>
<feature type="domain" description="Ionotropic glutamate receptor L-glutamate and glycine-binding" evidence="14">
    <location>
        <begin position="232"/>
        <end position="293"/>
    </location>
</feature>
<dbReference type="GO" id="GO:0015276">
    <property type="term" value="F:ligand-gated monoatomic ion channel activity"/>
    <property type="evidence" value="ECO:0007669"/>
    <property type="project" value="InterPro"/>
</dbReference>
<dbReference type="PANTHER" id="PTHR42643">
    <property type="entry name" value="IONOTROPIC RECEPTOR 20A-RELATED"/>
    <property type="match status" value="1"/>
</dbReference>
<keyword evidence="12" id="KW-0407">Ion channel</keyword>
<keyword evidence="7" id="KW-0406">Ion transport</keyword>
<organism evidence="15 16">
    <name type="scientific">Polyplax serrata</name>
    <name type="common">Common mouse louse</name>
    <dbReference type="NCBI Taxonomy" id="468196"/>
    <lineage>
        <taxon>Eukaryota</taxon>
        <taxon>Metazoa</taxon>
        <taxon>Ecdysozoa</taxon>
        <taxon>Arthropoda</taxon>
        <taxon>Hexapoda</taxon>
        <taxon>Insecta</taxon>
        <taxon>Pterygota</taxon>
        <taxon>Neoptera</taxon>
        <taxon>Paraneoptera</taxon>
        <taxon>Psocodea</taxon>
        <taxon>Troctomorpha</taxon>
        <taxon>Phthiraptera</taxon>
        <taxon>Anoplura</taxon>
        <taxon>Polyplacidae</taxon>
        <taxon>Polyplax</taxon>
    </lineage>
</organism>
<dbReference type="Pfam" id="PF10613">
    <property type="entry name" value="Lig_chan-Glu_bd"/>
    <property type="match status" value="1"/>
</dbReference>
<dbReference type="InterPro" id="IPR019594">
    <property type="entry name" value="Glu/Gly-bd"/>
</dbReference>
<keyword evidence="11" id="KW-1071">Ligand-gated ion channel</keyword>
<evidence type="ECO:0000256" key="13">
    <source>
        <dbReference type="SAM" id="Phobius"/>
    </source>
</evidence>
<evidence type="ECO:0000256" key="3">
    <source>
        <dbReference type="ARBA" id="ARBA00022448"/>
    </source>
</evidence>
<name>A0AAN8NWP8_POLSC</name>
<evidence type="ECO:0000256" key="8">
    <source>
        <dbReference type="ARBA" id="ARBA00023136"/>
    </source>
</evidence>
<dbReference type="InterPro" id="IPR001320">
    <property type="entry name" value="Iontro_rcpt_C"/>
</dbReference>
<keyword evidence="4" id="KW-1003">Cell membrane</keyword>
<dbReference type="SUPFAM" id="SSF53850">
    <property type="entry name" value="Periplasmic binding protein-like II"/>
    <property type="match status" value="1"/>
</dbReference>
<evidence type="ECO:0000256" key="11">
    <source>
        <dbReference type="ARBA" id="ARBA00023286"/>
    </source>
</evidence>
<keyword evidence="9" id="KW-0675">Receptor</keyword>
<keyword evidence="5 13" id="KW-0812">Transmembrane</keyword>
<dbReference type="Pfam" id="PF00060">
    <property type="entry name" value="Lig_chan"/>
    <property type="match status" value="1"/>
</dbReference>
<evidence type="ECO:0000313" key="15">
    <source>
        <dbReference type="EMBL" id="KAK6625507.1"/>
    </source>
</evidence>
<keyword evidence="6 13" id="KW-1133">Transmembrane helix</keyword>
<comment type="caution">
    <text evidence="15">The sequence shown here is derived from an EMBL/GenBank/DDBJ whole genome shotgun (WGS) entry which is preliminary data.</text>
</comment>
<accession>A0AAN8NWP8</accession>
<evidence type="ECO:0000256" key="2">
    <source>
        <dbReference type="ARBA" id="ARBA00008685"/>
    </source>
</evidence>
<dbReference type="PANTHER" id="PTHR42643:SF35">
    <property type="entry name" value="IONOTROPIC RECEPTOR 68A, ISOFORM A"/>
    <property type="match status" value="1"/>
</dbReference>
<proteinExistence type="inferred from homology"/>
<evidence type="ECO:0000256" key="4">
    <source>
        <dbReference type="ARBA" id="ARBA00022475"/>
    </source>
</evidence>
<comment type="subcellular location">
    <subcellularLocation>
        <location evidence="1">Cell membrane</location>
        <topology evidence="1">Multi-pass membrane protein</topology>
    </subcellularLocation>
</comment>
<keyword evidence="10" id="KW-0325">Glycoprotein</keyword>
<dbReference type="SMART" id="SM00918">
    <property type="entry name" value="Lig_chan-Glu_bd"/>
    <property type="match status" value="1"/>
</dbReference>
<dbReference type="GO" id="GO:0050906">
    <property type="term" value="P:detection of stimulus involved in sensory perception"/>
    <property type="evidence" value="ECO:0007669"/>
    <property type="project" value="UniProtKB-ARBA"/>
</dbReference>
<dbReference type="Proteomes" id="UP001372834">
    <property type="component" value="Unassembled WGS sequence"/>
</dbReference>
<evidence type="ECO:0000256" key="10">
    <source>
        <dbReference type="ARBA" id="ARBA00023180"/>
    </source>
</evidence>
<protein>
    <recommendedName>
        <fullName evidence="14">Ionotropic glutamate receptor L-glutamate and glycine-binding domain-containing protein</fullName>
    </recommendedName>
</protein>
<comment type="similarity">
    <text evidence="2">Belongs to the glutamate-gated ion channel (TC 1.A.10.1) family.</text>
</comment>
<dbReference type="Gene3D" id="1.10.287.70">
    <property type="match status" value="1"/>
</dbReference>
<dbReference type="GO" id="GO:0005886">
    <property type="term" value="C:plasma membrane"/>
    <property type="evidence" value="ECO:0007669"/>
    <property type="project" value="UniProtKB-SubCell"/>
</dbReference>
<keyword evidence="3" id="KW-0813">Transport</keyword>
<evidence type="ECO:0000256" key="12">
    <source>
        <dbReference type="ARBA" id="ARBA00023303"/>
    </source>
</evidence>
<dbReference type="InterPro" id="IPR052192">
    <property type="entry name" value="Insect_Ionotropic_Sensory_Rcpt"/>
</dbReference>
<feature type="transmembrane region" description="Helical" evidence="13">
    <location>
        <begin position="346"/>
        <end position="367"/>
    </location>
</feature>
<evidence type="ECO:0000256" key="1">
    <source>
        <dbReference type="ARBA" id="ARBA00004651"/>
    </source>
</evidence>
<sequence>MEKLRTSDILKHHEEYRLHPDLEPLITSVILKTGNFKCLAIVCDEIYQDVFGIEFFEQIRDATFFKILVANTEDLMSPNYNTLSTIRRIRRNGCQTYVVLLANGKQVKRFLLFGDKHRDLNVRANFILMYDEILFEPELYYLWKKIVNVIFVRKYSENSGSRNWYELSTVPFPAPIKEVLIPRRIDTWRNGYFYSDAELFRDKTSNLRNQIFKVITFQHVPSAFKMPAPVMSADITVEGTEPIGYTGLEIEMLNTLSTVMNFEAEVYDVPLNEKWGSQQVNGSFSGLLGEIVSGRADIALGNLYYTPYHLDLMDLTIPYNTQCLTFLTPEALTDNSWKTLLLPFRGYLWLGVFLSLLSGAFVFIALAKFHRRIEGTQSIHPIITTLQNPRRNVRFQLAQLNNSSEFHMAKTKEKPPTWANGFRIGTQNTLKTNEINPYKRNPKTTTNDKDKDEEKEIMGLYLFEDPVNSFLYTYSMLLLVSLPKLPEGWALRIFTGWWWIYCILLVVAYRASMTSILANPNPRVTIDTLEQLAESEIPVGGWGEEIKRFFQTSLDAAGKKIGSKFEIVADIDDAIARIADGQFAYYENVHFLMHASVHRQMVLLEEAAIAGDDGKNETSMVINRSLHIMRDCVINMPISLGLQKNSPLKPRIDKFLQMIVEAGLVKKWLNDAMSQVLIADASSEEQPIKALMDLKKLYGAIITLFVGYGISLLLLIGEKLFWYITVVRHPMYDKYSNSILKPKNENE</sequence>
<evidence type="ECO:0000256" key="6">
    <source>
        <dbReference type="ARBA" id="ARBA00022989"/>
    </source>
</evidence>
<dbReference type="EMBL" id="JAWJWE010000037">
    <property type="protein sequence ID" value="KAK6625507.1"/>
    <property type="molecule type" value="Genomic_DNA"/>
</dbReference>
<evidence type="ECO:0000256" key="9">
    <source>
        <dbReference type="ARBA" id="ARBA00023170"/>
    </source>
</evidence>
<reference evidence="15 16" key="1">
    <citation type="submission" date="2023-10" db="EMBL/GenBank/DDBJ databases">
        <title>Genomes of two closely related lineages of the louse Polyplax serrata with different host specificities.</title>
        <authorList>
            <person name="Martinu J."/>
            <person name="Tarabai H."/>
            <person name="Stefka J."/>
            <person name="Hypsa V."/>
        </authorList>
    </citation>
    <scope>NUCLEOTIDE SEQUENCE [LARGE SCALE GENOMIC DNA]</scope>
    <source>
        <strain evidence="15">HR10_N</strain>
    </source>
</reference>
<feature type="transmembrane region" description="Helical" evidence="13">
    <location>
        <begin position="697"/>
        <end position="716"/>
    </location>
</feature>
<dbReference type="Gene3D" id="3.40.190.10">
    <property type="entry name" value="Periplasmic binding protein-like II"/>
    <property type="match status" value="1"/>
</dbReference>
<evidence type="ECO:0000313" key="16">
    <source>
        <dbReference type="Proteomes" id="UP001372834"/>
    </source>
</evidence>
<feature type="transmembrane region" description="Helical" evidence="13">
    <location>
        <begin position="467"/>
        <end position="483"/>
    </location>
</feature>
<evidence type="ECO:0000256" key="5">
    <source>
        <dbReference type="ARBA" id="ARBA00022692"/>
    </source>
</evidence>
<evidence type="ECO:0000256" key="7">
    <source>
        <dbReference type="ARBA" id="ARBA00023065"/>
    </source>
</evidence>
<gene>
    <name evidence="15" type="ORF">RUM43_005806</name>
</gene>
<evidence type="ECO:0000259" key="14">
    <source>
        <dbReference type="SMART" id="SM00918"/>
    </source>
</evidence>